<reference evidence="8 9" key="1">
    <citation type="journal article" date="2019" name="Sci. Rep.">
        <title>Orb-weaving spider Araneus ventricosus genome elucidates the spidroin gene catalogue.</title>
        <authorList>
            <person name="Kono N."/>
            <person name="Nakamura H."/>
            <person name="Ohtoshi R."/>
            <person name="Moran D.A.P."/>
            <person name="Shinohara A."/>
            <person name="Yoshida Y."/>
            <person name="Fujiwara M."/>
            <person name="Mori M."/>
            <person name="Tomita M."/>
            <person name="Arakawa K."/>
        </authorList>
    </citation>
    <scope>NUCLEOTIDE SEQUENCE [LARGE SCALE GENOMIC DNA]</scope>
</reference>
<dbReference type="InterPro" id="IPR007867">
    <property type="entry name" value="GMC_OxRtase_C"/>
</dbReference>
<dbReference type="Pfam" id="PF05199">
    <property type="entry name" value="GMC_oxred_C"/>
    <property type="match status" value="1"/>
</dbReference>
<feature type="domain" description="Glucose-methanol-choline oxidoreductase N-terminal" evidence="7">
    <location>
        <begin position="123"/>
        <end position="146"/>
    </location>
</feature>
<dbReference type="InterPro" id="IPR000172">
    <property type="entry name" value="GMC_OxRdtase_N"/>
</dbReference>
<dbReference type="Gene3D" id="3.30.560.10">
    <property type="entry name" value="Glucose Oxidase, domain 3"/>
    <property type="match status" value="1"/>
</dbReference>
<gene>
    <name evidence="8" type="primary">Gld_28</name>
    <name evidence="8" type="ORF">AVEN_228818_1</name>
</gene>
<dbReference type="GO" id="GO:0016614">
    <property type="term" value="F:oxidoreductase activity, acting on CH-OH group of donors"/>
    <property type="evidence" value="ECO:0007669"/>
    <property type="project" value="InterPro"/>
</dbReference>
<dbReference type="PIRSF" id="PIRSF000137">
    <property type="entry name" value="Alcohol_oxidase"/>
    <property type="match status" value="1"/>
</dbReference>
<feature type="binding site" evidence="5">
    <location>
        <position position="240"/>
    </location>
    <ligand>
        <name>FAD</name>
        <dbReference type="ChEBI" id="CHEBI:57692"/>
    </ligand>
</feature>
<evidence type="ECO:0000256" key="6">
    <source>
        <dbReference type="RuleBase" id="RU003968"/>
    </source>
</evidence>
<dbReference type="InterPro" id="IPR036188">
    <property type="entry name" value="FAD/NAD-bd_sf"/>
</dbReference>
<keyword evidence="4 5" id="KW-0274">FAD</keyword>
<dbReference type="InterPro" id="IPR012132">
    <property type="entry name" value="GMC_OxRdtase"/>
</dbReference>
<dbReference type="PANTHER" id="PTHR11552">
    <property type="entry name" value="GLUCOSE-METHANOL-CHOLINE GMC OXIDOREDUCTASE"/>
    <property type="match status" value="1"/>
</dbReference>
<dbReference type="GO" id="GO:0050660">
    <property type="term" value="F:flavin adenine dinucleotide binding"/>
    <property type="evidence" value="ECO:0007669"/>
    <property type="project" value="InterPro"/>
</dbReference>
<dbReference type="SUPFAM" id="SSF54373">
    <property type="entry name" value="FAD-linked reductases, C-terminal domain"/>
    <property type="match status" value="1"/>
</dbReference>
<evidence type="ECO:0000313" key="9">
    <source>
        <dbReference type="Proteomes" id="UP000499080"/>
    </source>
</evidence>
<organism evidence="8 9">
    <name type="scientific">Araneus ventricosus</name>
    <name type="common">Orbweaver spider</name>
    <name type="synonym">Epeira ventricosa</name>
    <dbReference type="NCBI Taxonomy" id="182803"/>
    <lineage>
        <taxon>Eukaryota</taxon>
        <taxon>Metazoa</taxon>
        <taxon>Ecdysozoa</taxon>
        <taxon>Arthropoda</taxon>
        <taxon>Chelicerata</taxon>
        <taxon>Arachnida</taxon>
        <taxon>Araneae</taxon>
        <taxon>Araneomorphae</taxon>
        <taxon>Entelegynae</taxon>
        <taxon>Araneoidea</taxon>
        <taxon>Araneidae</taxon>
        <taxon>Araneus</taxon>
    </lineage>
</organism>
<evidence type="ECO:0000259" key="7">
    <source>
        <dbReference type="PROSITE" id="PS00623"/>
    </source>
</evidence>
<sequence length="528" mass="58321">MDISSEKAYPTPIANSPLLPLLLLSLATQRNSPRQSSSFKEEYDYIVVGGGSAGSVVASRLSEEPCVTVLLLEAGAKKPPLLNDVPGLGRFFLGTDIDWQFKTVPQKNTGFALVNKQVPWPRGKGLGGSSLLNAMIYIRGNRKDYDNWAAQGARGWSYKDVFPYFLKLEDNRNNEFLMNGDHASGGPVTVENPGYQSEIETPILEAAEQLGYRVVDSNAARQTVPAENRTNLDIVGGAHVKKVLFDGSRAIGVQFDYKNSEYLVKARREVIVSAGTINTAQLLMLSGIGPRKHLEKLKIPVIADLPVGNNLQDHCATFLPFVLNTRPMNEKLTDPRNIKEYINNRTGPLSSLNFISSISFLGGEAEDFPDYELYFAETTTVIPKEQGGLKPIFYKAIFSPYENRPMMVCLSQLLHPKSRGTVRLQSTNPYDPPLIDPNYLDDPSDIEAIVRGLKTCRKIGLSEPMKKLGVKPFATVLPGFTKLIPDLLLDKYFKFLTQLGVGTVYHPVGTSKMGDPRDPTTVVDPLLR</sequence>
<dbReference type="Proteomes" id="UP000499080">
    <property type="component" value="Unassembled WGS sequence"/>
</dbReference>
<evidence type="ECO:0000256" key="1">
    <source>
        <dbReference type="ARBA" id="ARBA00001974"/>
    </source>
</evidence>
<comment type="cofactor">
    <cofactor evidence="1 5">
        <name>FAD</name>
        <dbReference type="ChEBI" id="CHEBI:57692"/>
    </cofactor>
</comment>
<keyword evidence="3 6" id="KW-0285">Flavoprotein</keyword>
<keyword evidence="9" id="KW-1185">Reference proteome</keyword>
<evidence type="ECO:0000256" key="2">
    <source>
        <dbReference type="ARBA" id="ARBA00010790"/>
    </source>
</evidence>
<evidence type="ECO:0000256" key="3">
    <source>
        <dbReference type="ARBA" id="ARBA00022630"/>
    </source>
</evidence>
<evidence type="ECO:0000256" key="4">
    <source>
        <dbReference type="ARBA" id="ARBA00022827"/>
    </source>
</evidence>
<evidence type="ECO:0000313" key="8">
    <source>
        <dbReference type="EMBL" id="GBN01625.1"/>
    </source>
</evidence>
<dbReference type="EMBL" id="BGPR01004633">
    <property type="protein sequence ID" value="GBN01625.1"/>
    <property type="molecule type" value="Genomic_DNA"/>
</dbReference>
<proteinExistence type="inferred from homology"/>
<accession>A0A4Y2KH27</accession>
<dbReference type="PROSITE" id="PS00623">
    <property type="entry name" value="GMC_OXRED_1"/>
    <property type="match status" value="1"/>
</dbReference>
<dbReference type="AlphaFoldDB" id="A0A4Y2KH27"/>
<dbReference type="Gene3D" id="3.50.50.60">
    <property type="entry name" value="FAD/NAD(P)-binding domain"/>
    <property type="match status" value="1"/>
</dbReference>
<dbReference type="OrthoDB" id="269227at2759"/>
<dbReference type="PANTHER" id="PTHR11552:SF147">
    <property type="entry name" value="CHOLINE DEHYDROGENASE, MITOCHONDRIAL"/>
    <property type="match status" value="1"/>
</dbReference>
<name>A0A4Y2KH27_ARAVE</name>
<dbReference type="SUPFAM" id="SSF51905">
    <property type="entry name" value="FAD/NAD(P)-binding domain"/>
    <property type="match status" value="1"/>
</dbReference>
<protein>
    <submittedName>
        <fullName evidence="8">Glucose dehydrogenase [FAD, quinone]</fullName>
    </submittedName>
</protein>
<evidence type="ECO:0000256" key="5">
    <source>
        <dbReference type="PIRSR" id="PIRSR000137-2"/>
    </source>
</evidence>
<comment type="caution">
    <text evidence="8">The sequence shown here is derived from an EMBL/GenBank/DDBJ whole genome shotgun (WGS) entry which is preliminary data.</text>
</comment>
<comment type="similarity">
    <text evidence="2 6">Belongs to the GMC oxidoreductase family.</text>
</comment>
<dbReference type="Pfam" id="PF00732">
    <property type="entry name" value="GMC_oxred_N"/>
    <property type="match status" value="2"/>
</dbReference>